<name>A0A811NN91_9POAL</name>
<feature type="region of interest" description="Disordered" evidence="1">
    <location>
        <begin position="1"/>
        <end position="85"/>
    </location>
</feature>
<feature type="compositionally biased region" description="Low complexity" evidence="1">
    <location>
        <begin position="40"/>
        <end position="60"/>
    </location>
</feature>
<reference evidence="2" key="1">
    <citation type="submission" date="2020-10" db="EMBL/GenBank/DDBJ databases">
        <authorList>
            <person name="Han B."/>
            <person name="Lu T."/>
            <person name="Zhao Q."/>
            <person name="Huang X."/>
            <person name="Zhao Y."/>
        </authorList>
    </citation>
    <scope>NUCLEOTIDE SEQUENCE</scope>
</reference>
<feature type="compositionally biased region" description="Basic and acidic residues" evidence="1">
    <location>
        <begin position="166"/>
        <end position="187"/>
    </location>
</feature>
<evidence type="ECO:0000313" key="3">
    <source>
        <dbReference type="Proteomes" id="UP000604825"/>
    </source>
</evidence>
<organism evidence="2 3">
    <name type="scientific">Miscanthus lutarioriparius</name>
    <dbReference type="NCBI Taxonomy" id="422564"/>
    <lineage>
        <taxon>Eukaryota</taxon>
        <taxon>Viridiplantae</taxon>
        <taxon>Streptophyta</taxon>
        <taxon>Embryophyta</taxon>
        <taxon>Tracheophyta</taxon>
        <taxon>Spermatophyta</taxon>
        <taxon>Magnoliopsida</taxon>
        <taxon>Liliopsida</taxon>
        <taxon>Poales</taxon>
        <taxon>Poaceae</taxon>
        <taxon>PACMAD clade</taxon>
        <taxon>Panicoideae</taxon>
        <taxon>Andropogonodae</taxon>
        <taxon>Andropogoneae</taxon>
        <taxon>Saccharinae</taxon>
        <taxon>Miscanthus</taxon>
    </lineage>
</organism>
<comment type="caution">
    <text evidence="2">The sequence shown here is derived from an EMBL/GenBank/DDBJ whole genome shotgun (WGS) entry which is preliminary data.</text>
</comment>
<sequence length="234" mass="25709">MDPFRPRWRAMDPAKRREAERYAPRAPTSSWSLPPPSAPPSAGASRLGPPNPTPSLASSPPSQPPATPPSSNLLNRPHPRDPCSPAFADAARLVADAWAFLSDPDRKASLDSAYEAFEAAATPVPTAPYISEEMPKRPIGQKVAKEAALAAKRRSKRFRSDDDDDGNSKESVIDLDKLDRFSKSQEETNAKRIKVLELQKKLLSEKLETTKLAHLTAQETKEGKKKAYFRGKEG</sequence>
<feature type="compositionally biased region" description="Basic and acidic residues" evidence="1">
    <location>
        <begin position="9"/>
        <end position="23"/>
    </location>
</feature>
<protein>
    <submittedName>
        <fullName evidence="2">Uncharacterized protein</fullName>
    </submittedName>
</protein>
<dbReference type="EMBL" id="CAJGYO010000005">
    <property type="protein sequence ID" value="CAD6230721.1"/>
    <property type="molecule type" value="Genomic_DNA"/>
</dbReference>
<dbReference type="PANTHER" id="PTHR45224">
    <property type="entry name" value="OS01G0527900 PROTEIN-RELATED"/>
    <property type="match status" value="1"/>
</dbReference>
<proteinExistence type="predicted"/>
<feature type="region of interest" description="Disordered" evidence="1">
    <location>
        <begin position="128"/>
        <end position="187"/>
    </location>
</feature>
<evidence type="ECO:0000313" key="2">
    <source>
        <dbReference type="EMBL" id="CAD6230721.1"/>
    </source>
</evidence>
<keyword evidence="3" id="KW-1185">Reference proteome</keyword>
<accession>A0A811NN91</accession>
<dbReference type="Proteomes" id="UP000604825">
    <property type="component" value="Unassembled WGS sequence"/>
</dbReference>
<evidence type="ECO:0000256" key="1">
    <source>
        <dbReference type="SAM" id="MobiDB-lite"/>
    </source>
</evidence>
<gene>
    <name evidence="2" type="ORF">NCGR_LOCUS20947</name>
</gene>
<dbReference type="AlphaFoldDB" id="A0A811NN91"/>
<dbReference type="PANTHER" id="PTHR45224:SF3">
    <property type="entry name" value="OS11G0506300 PROTEIN"/>
    <property type="match status" value="1"/>
</dbReference>